<dbReference type="InterPro" id="IPR001639">
    <property type="entry name" value="T2SS_protein-GspC"/>
</dbReference>
<evidence type="ECO:0000256" key="6">
    <source>
        <dbReference type="ARBA" id="ARBA00022692"/>
    </source>
</evidence>
<evidence type="ECO:0000256" key="5">
    <source>
        <dbReference type="ARBA" id="ARBA00022519"/>
    </source>
</evidence>
<proteinExistence type="inferred from homology"/>
<keyword evidence="8" id="KW-1133">Transmembrane helix</keyword>
<dbReference type="Pfam" id="PF11356">
    <property type="entry name" value="T2SSC"/>
    <property type="match status" value="1"/>
</dbReference>
<evidence type="ECO:0000256" key="3">
    <source>
        <dbReference type="ARBA" id="ARBA00022448"/>
    </source>
</evidence>
<reference evidence="11" key="1">
    <citation type="submission" date="2020-01" db="EMBL/GenBank/DDBJ databases">
        <authorList>
            <person name="Meier V. D."/>
            <person name="Meier V D."/>
        </authorList>
    </citation>
    <scope>NUCLEOTIDE SEQUENCE</scope>
    <source>
        <strain evidence="11">HLG_WM_MAG_07</strain>
    </source>
</reference>
<evidence type="ECO:0000313" key="11">
    <source>
        <dbReference type="EMBL" id="CAA6808953.1"/>
    </source>
</evidence>
<accession>A0A6S6SS03</accession>
<evidence type="ECO:0000256" key="8">
    <source>
        <dbReference type="ARBA" id="ARBA00022989"/>
    </source>
</evidence>
<organism evidence="11">
    <name type="scientific">uncultured Thiotrichaceae bacterium</name>
    <dbReference type="NCBI Taxonomy" id="298394"/>
    <lineage>
        <taxon>Bacteria</taxon>
        <taxon>Pseudomonadati</taxon>
        <taxon>Pseudomonadota</taxon>
        <taxon>Gammaproteobacteria</taxon>
        <taxon>Thiotrichales</taxon>
        <taxon>Thiotrichaceae</taxon>
        <taxon>environmental samples</taxon>
    </lineage>
</organism>
<dbReference type="SUPFAM" id="SSF50156">
    <property type="entry name" value="PDZ domain-like"/>
    <property type="match status" value="1"/>
</dbReference>
<dbReference type="Gene3D" id="2.30.30.830">
    <property type="match status" value="1"/>
</dbReference>
<evidence type="ECO:0000256" key="9">
    <source>
        <dbReference type="ARBA" id="ARBA00023136"/>
    </source>
</evidence>
<keyword evidence="4" id="KW-1003">Cell membrane</keyword>
<dbReference type="GO" id="GO:0005886">
    <property type="term" value="C:plasma membrane"/>
    <property type="evidence" value="ECO:0007669"/>
    <property type="project" value="UniProtKB-SubCell"/>
</dbReference>
<keyword evidence="3" id="KW-0813">Transport</keyword>
<feature type="domain" description="Type II secretion system protein GspC N-terminal" evidence="10">
    <location>
        <begin position="21"/>
        <end position="160"/>
    </location>
</feature>
<keyword evidence="9" id="KW-0472">Membrane</keyword>
<dbReference type="Gene3D" id="2.30.42.10">
    <property type="match status" value="1"/>
</dbReference>
<dbReference type="GO" id="GO:0015627">
    <property type="term" value="C:type II protein secretion system complex"/>
    <property type="evidence" value="ECO:0007669"/>
    <property type="project" value="InterPro"/>
</dbReference>
<protein>
    <recommendedName>
        <fullName evidence="10">Type II secretion system protein GspC N-terminal domain-containing protein</fullName>
    </recommendedName>
</protein>
<evidence type="ECO:0000259" key="10">
    <source>
        <dbReference type="Pfam" id="PF11356"/>
    </source>
</evidence>
<dbReference type="InterPro" id="IPR024961">
    <property type="entry name" value="T2SS_GspC_N"/>
</dbReference>
<dbReference type="AlphaFoldDB" id="A0A6S6SS03"/>
<sequence>MISHNPQLHSLLKKLPHWMSLLLTLLLGVLLAKLVWLVFAPKPAVIPPAPLSVSAPQKIATQKPDHGKEIANMHLFGSTDVKPKQPTRTPIVKKRTRLNLKLMGVVFQDTNNRLAIIEVSKGKQSVFSIGQEPQSGVKVHDILPHKVILNHNGQLEELVLPKLANNTSSRHSRPSNLSLPKAAPTSRAPVLSQVGSNLVNPAGLDKLPTDDLSALKDVITNNPERLLEIASASEATDKDGNFIGFRLSPGKNRKLFRSLELRPGDVVTSVNGTVLDSPSKGISIMGQLAGASSINFTVRRGNQEVTINKSF</sequence>
<dbReference type="NCBIfam" id="TIGR01713">
    <property type="entry name" value="typeII_sec_gspC"/>
    <property type="match status" value="1"/>
</dbReference>
<dbReference type="InterPro" id="IPR036034">
    <property type="entry name" value="PDZ_sf"/>
</dbReference>
<keyword evidence="7" id="KW-0653">Protein transport</keyword>
<comment type="similarity">
    <text evidence="2">Belongs to the GSP C family.</text>
</comment>
<evidence type="ECO:0000256" key="1">
    <source>
        <dbReference type="ARBA" id="ARBA00004533"/>
    </source>
</evidence>
<dbReference type="EMBL" id="CACVAY010000038">
    <property type="protein sequence ID" value="CAA6808953.1"/>
    <property type="molecule type" value="Genomic_DNA"/>
</dbReference>
<evidence type="ECO:0000256" key="7">
    <source>
        <dbReference type="ARBA" id="ARBA00022927"/>
    </source>
</evidence>
<evidence type="ECO:0000256" key="2">
    <source>
        <dbReference type="ARBA" id="ARBA00007986"/>
    </source>
</evidence>
<keyword evidence="6" id="KW-0812">Transmembrane</keyword>
<comment type="subcellular location">
    <subcellularLocation>
        <location evidence="1">Cell inner membrane</location>
    </subcellularLocation>
</comment>
<gene>
    <name evidence="11" type="ORF">HELGO_WM12877</name>
</gene>
<dbReference type="GO" id="GO:0015628">
    <property type="term" value="P:protein secretion by the type II secretion system"/>
    <property type="evidence" value="ECO:0007669"/>
    <property type="project" value="InterPro"/>
</dbReference>
<name>A0A6S6SS03_9GAMM</name>
<evidence type="ECO:0000256" key="4">
    <source>
        <dbReference type="ARBA" id="ARBA00022475"/>
    </source>
</evidence>
<keyword evidence="5" id="KW-0997">Cell inner membrane</keyword>